<dbReference type="Proteomes" id="UP000285084">
    <property type="component" value="Unassembled WGS sequence"/>
</dbReference>
<protein>
    <submittedName>
        <fullName evidence="1">Uncharacterized protein</fullName>
    </submittedName>
</protein>
<sequence length="117" mass="13398">MSDSDSVNLEEIEGLVLPAMRNIQSLRNRKNAGRARLQDIVYQALEDGRSVPWVCKFRDDITRVFECGPGEDLLQQCWDKDDELRQDPSNQNNDLVHEASVEKVSHIVTPVRTKQYG</sequence>
<organism evidence="1 2">
    <name type="scientific">Fusarium oxysporum</name>
    <name type="common">Fusarium vascular wilt</name>
    <dbReference type="NCBI Taxonomy" id="5507"/>
    <lineage>
        <taxon>Eukaryota</taxon>
        <taxon>Fungi</taxon>
        <taxon>Dikarya</taxon>
        <taxon>Ascomycota</taxon>
        <taxon>Pezizomycotina</taxon>
        <taxon>Sordariomycetes</taxon>
        <taxon>Hypocreomycetidae</taxon>
        <taxon>Hypocreales</taxon>
        <taxon>Nectriaceae</taxon>
        <taxon>Fusarium</taxon>
        <taxon>Fusarium oxysporum species complex</taxon>
    </lineage>
</organism>
<accession>A0A420MAY4</accession>
<dbReference type="AlphaFoldDB" id="A0A420MAY4"/>
<reference evidence="1 2" key="1">
    <citation type="journal article" date="2018" name="Sci. Rep.">
        <title>Characterisation of pathogen-specific regions and novel effector candidates in Fusarium oxysporum f. sp. cepae.</title>
        <authorList>
            <person name="Armitage A.D."/>
            <person name="Taylor A."/>
            <person name="Sobczyk M.K."/>
            <person name="Baxter L."/>
            <person name="Greenfield B.P."/>
            <person name="Bates H.J."/>
            <person name="Wilson F."/>
            <person name="Jackson A.C."/>
            <person name="Ott S."/>
            <person name="Harrison R.J."/>
            <person name="Clarkson J.P."/>
        </authorList>
    </citation>
    <scope>NUCLEOTIDE SEQUENCE [LARGE SCALE GENOMIC DNA]</scope>
    <source>
        <strain evidence="1 2">Fo_A13</strain>
    </source>
</reference>
<evidence type="ECO:0000313" key="2">
    <source>
        <dbReference type="Proteomes" id="UP000285084"/>
    </source>
</evidence>
<name>A0A420MAY4_FUSOX</name>
<dbReference type="VEuPathDB" id="FungiDB:FOZG_17627"/>
<evidence type="ECO:0000313" key="1">
    <source>
        <dbReference type="EMBL" id="RKK64984.1"/>
    </source>
</evidence>
<gene>
    <name evidence="1" type="ORF">BFJ69_g16531</name>
</gene>
<dbReference type="EMBL" id="MRCX01000476">
    <property type="protein sequence ID" value="RKK64984.1"/>
    <property type="molecule type" value="Genomic_DNA"/>
</dbReference>
<comment type="caution">
    <text evidence="1">The sequence shown here is derived from an EMBL/GenBank/DDBJ whole genome shotgun (WGS) entry which is preliminary data.</text>
</comment>
<proteinExistence type="predicted"/>